<dbReference type="FunFam" id="3.10.310.40:FF:000001">
    <property type="entry name" value="Alanine--tRNA ligase"/>
    <property type="match status" value="1"/>
</dbReference>
<dbReference type="FunFam" id="2.40.30.130:FF:000001">
    <property type="entry name" value="Alanine--tRNA ligase"/>
    <property type="match status" value="1"/>
</dbReference>
<dbReference type="Gene3D" id="3.10.310.40">
    <property type="match status" value="1"/>
</dbReference>
<dbReference type="AlphaFoldDB" id="A0A1H0LNC9"/>
<keyword evidence="4 12" id="KW-0436">Ligase</keyword>
<dbReference type="CDD" id="cd00673">
    <property type="entry name" value="AlaRS_core"/>
    <property type="match status" value="1"/>
</dbReference>
<keyword evidence="6 12" id="KW-0547">Nucleotide-binding</keyword>
<dbReference type="InterPro" id="IPR002318">
    <property type="entry name" value="Ala-tRNA-lgiase_IIc"/>
</dbReference>
<dbReference type="InterPro" id="IPR012947">
    <property type="entry name" value="tRNA_SAD"/>
</dbReference>
<keyword evidence="7 12" id="KW-0862">Zinc</keyword>
<organism evidence="15 16">
    <name type="scientific">Lutimaribacter pacificus</name>
    <dbReference type="NCBI Taxonomy" id="391948"/>
    <lineage>
        <taxon>Bacteria</taxon>
        <taxon>Pseudomonadati</taxon>
        <taxon>Pseudomonadota</taxon>
        <taxon>Alphaproteobacteria</taxon>
        <taxon>Rhodobacterales</taxon>
        <taxon>Roseobacteraceae</taxon>
        <taxon>Lutimaribacter</taxon>
    </lineage>
</organism>
<comment type="cofactor">
    <cofactor evidence="12">
        <name>Zn(2+)</name>
        <dbReference type="ChEBI" id="CHEBI:29105"/>
    </cofactor>
    <text evidence="12">Binds 1 zinc ion per subunit.</text>
</comment>
<comment type="subcellular location">
    <subcellularLocation>
        <location evidence="1 12">Cytoplasm</location>
    </subcellularLocation>
</comment>
<feature type="domain" description="Alanyl-transfer RNA synthetases family profile" evidence="14">
    <location>
        <begin position="2"/>
        <end position="720"/>
    </location>
</feature>
<evidence type="ECO:0000313" key="16">
    <source>
        <dbReference type="Proteomes" id="UP000324252"/>
    </source>
</evidence>
<evidence type="ECO:0000259" key="14">
    <source>
        <dbReference type="PROSITE" id="PS50860"/>
    </source>
</evidence>
<dbReference type="GO" id="GO:0006419">
    <property type="term" value="P:alanyl-tRNA aminoacylation"/>
    <property type="evidence" value="ECO:0007669"/>
    <property type="project" value="UniProtKB-UniRule"/>
</dbReference>
<dbReference type="GO" id="GO:0004813">
    <property type="term" value="F:alanine-tRNA ligase activity"/>
    <property type="evidence" value="ECO:0007669"/>
    <property type="project" value="UniProtKB-UniRule"/>
</dbReference>
<dbReference type="PANTHER" id="PTHR11777">
    <property type="entry name" value="ALANYL-TRNA SYNTHETASE"/>
    <property type="match status" value="1"/>
</dbReference>
<dbReference type="NCBIfam" id="TIGR00344">
    <property type="entry name" value="alaS"/>
    <property type="match status" value="1"/>
</dbReference>
<evidence type="ECO:0000256" key="7">
    <source>
        <dbReference type="ARBA" id="ARBA00022833"/>
    </source>
</evidence>
<comment type="domain">
    <text evidence="12">Consists of three domains; the N-terminal catalytic domain, the editing domain and the C-terminal C-Ala domain. The editing domain removes incorrectly charged amino acids, while the C-Ala domain, along with tRNA(Ala), serves as a bridge to cooperatively bring together the editing and aminoacylation centers thus stimulating deacylation of misacylated tRNAs.</text>
</comment>
<evidence type="ECO:0000256" key="3">
    <source>
        <dbReference type="ARBA" id="ARBA00022555"/>
    </source>
</evidence>
<dbReference type="InterPro" id="IPR009000">
    <property type="entry name" value="Transl_B-barrel_sf"/>
</dbReference>
<evidence type="ECO:0000256" key="13">
    <source>
        <dbReference type="SAM" id="Coils"/>
    </source>
</evidence>
<feature type="binding site" evidence="12">
    <location>
        <position position="681"/>
    </location>
    <ligand>
        <name>Zn(2+)</name>
        <dbReference type="ChEBI" id="CHEBI:29105"/>
    </ligand>
</feature>
<accession>A0A1H0LNC9</accession>
<dbReference type="Gene3D" id="3.30.980.10">
    <property type="entry name" value="Threonyl-trna Synthetase, Chain A, domain 2"/>
    <property type="match status" value="1"/>
</dbReference>
<name>A0A1H0LNC9_9RHOB</name>
<gene>
    <name evidence="12" type="primary">alaS</name>
    <name evidence="15" type="ORF">SAMN05444142_10391</name>
</gene>
<dbReference type="PANTHER" id="PTHR11777:SF9">
    <property type="entry name" value="ALANINE--TRNA LIGASE, CYTOPLASMIC"/>
    <property type="match status" value="1"/>
</dbReference>
<sequence>MPTLNDIRSTFLNYFARQGHEIVPSSPLVPRNDPTLMFTNSGMVQFKNLFTGVEHRDYTRATTAQKCVRAGGKHNDLDNVGYTARHHTFFEMLGNFSFGDYFKENAIPFAWELITKELDIPKDRLLVTVYHTDDEAADIWKKVAGLSDDRIIRIPTDDNFWMMGPTGPCGPCSEIFFDHGDKYWGGPPGTPEEDGDRFVEIWNLVFMQYEQFEDGSRTELPNQSIDTGMGIERVAALLQGTNDNYATDLIRALIEASADATSTDPDGPGSVHHRVIADHLRSTSFLIADGVMPSNDGRGYVLRRIMRRAMRHAHLLGAQDPLMYRLVPSLVGQMGAAYPELTRAQALIEETLKLEETRFKQTLDRGLKLLDDELSDLPEGAALPGEAAFKLYDTYGFPLDLTQDALREKGRTVDTDGFDAAMAEQKAKARAAWAGSGEAADAAIWYDLGETHGATDFLGYDTETAEGQVMALVQDGAEVDTAVTGQPVQIVMNQTPFYAESGGQVGDTGVIRTEGGRARVTDTRKVAGVYIHFAEVEEGEIARGSAAVLEVDHARRTAIRANHSATHLLHEALRRALGDHVAQRGSLNAQDRLRFDFSHAKALSGDELVQVEDEVNAFIRQNSPVSTRIMTPDDAREIGAQALFGEKYGDEVRVVSMGTLDGTGKGADGQTYSIELCGGTHVRQTGDIGVFVLLGDSASSAGVRRIEALTGAPALAHLHSQSAQLSAAAAELRTAPGEVAERVRAVLDDRKRLENEVAQLRRDLAMAGGAGQGGGAGAEEVGGVKFLAQTLQGVSGKDLPALIDEHKSRLGSGAVLLIADAGGKAAVAAGVTDDLTEKLSAVDLVKAAVAALGGKGGGGRPDMAQGGGKDVANASDAIKAAKAVIGG</sequence>
<dbReference type="Gene3D" id="2.40.30.130">
    <property type="match status" value="1"/>
</dbReference>
<reference evidence="15 16" key="1">
    <citation type="submission" date="2016-11" db="EMBL/GenBank/DDBJ databases">
        <authorList>
            <person name="Varghese N."/>
            <person name="Submissions S."/>
        </authorList>
    </citation>
    <scope>NUCLEOTIDE SEQUENCE [LARGE SCALE GENOMIC DNA]</scope>
    <source>
        <strain evidence="15 16">DSM 29620</strain>
    </source>
</reference>
<dbReference type="GO" id="GO:0000049">
    <property type="term" value="F:tRNA binding"/>
    <property type="evidence" value="ECO:0007669"/>
    <property type="project" value="UniProtKB-KW"/>
</dbReference>
<dbReference type="InterPro" id="IPR018163">
    <property type="entry name" value="Thr/Ala-tRNA-synth_IIc_edit"/>
</dbReference>
<dbReference type="Proteomes" id="UP000324252">
    <property type="component" value="Unassembled WGS sequence"/>
</dbReference>
<dbReference type="Pfam" id="PF01411">
    <property type="entry name" value="tRNA-synt_2c"/>
    <property type="match status" value="1"/>
</dbReference>
<dbReference type="EC" id="6.1.1.7" evidence="12"/>
<dbReference type="SUPFAM" id="SSF55186">
    <property type="entry name" value="ThrRS/AlaRS common domain"/>
    <property type="match status" value="1"/>
</dbReference>
<proteinExistence type="inferred from homology"/>
<keyword evidence="13" id="KW-0175">Coiled coil</keyword>
<feature type="binding site" evidence="12">
    <location>
        <position position="567"/>
    </location>
    <ligand>
        <name>Zn(2+)</name>
        <dbReference type="ChEBI" id="CHEBI:29105"/>
    </ligand>
</feature>
<evidence type="ECO:0000256" key="1">
    <source>
        <dbReference type="ARBA" id="ARBA00004496"/>
    </source>
</evidence>
<dbReference type="GO" id="GO:0045892">
    <property type="term" value="P:negative regulation of DNA-templated transcription"/>
    <property type="evidence" value="ECO:0007669"/>
    <property type="project" value="TreeGrafter"/>
</dbReference>
<dbReference type="HAMAP" id="MF_00036_B">
    <property type="entry name" value="Ala_tRNA_synth_B"/>
    <property type="match status" value="1"/>
</dbReference>
<dbReference type="InterPro" id="IPR018164">
    <property type="entry name" value="Ala-tRNA-synth_IIc_N"/>
</dbReference>
<dbReference type="SUPFAM" id="SSF55681">
    <property type="entry name" value="Class II aaRS and biotin synthetases"/>
    <property type="match status" value="1"/>
</dbReference>
<dbReference type="SUPFAM" id="SSF101353">
    <property type="entry name" value="Putative anticodon-binding domain of alanyl-tRNA synthetase (AlaRS)"/>
    <property type="match status" value="1"/>
</dbReference>
<dbReference type="InterPro" id="IPR050058">
    <property type="entry name" value="Ala-tRNA_ligase"/>
</dbReference>
<feature type="binding site" evidence="12">
    <location>
        <position position="563"/>
    </location>
    <ligand>
        <name>Zn(2+)</name>
        <dbReference type="ChEBI" id="CHEBI:29105"/>
    </ligand>
</feature>
<dbReference type="Gene3D" id="3.30.930.10">
    <property type="entry name" value="Bira Bifunctional Protein, Domain 2"/>
    <property type="match status" value="1"/>
</dbReference>
<dbReference type="Pfam" id="PF02272">
    <property type="entry name" value="DHHA1"/>
    <property type="match status" value="1"/>
</dbReference>
<dbReference type="GO" id="GO:0005829">
    <property type="term" value="C:cytosol"/>
    <property type="evidence" value="ECO:0007669"/>
    <property type="project" value="TreeGrafter"/>
</dbReference>
<dbReference type="GO" id="GO:0002161">
    <property type="term" value="F:aminoacyl-tRNA deacylase activity"/>
    <property type="evidence" value="ECO:0007669"/>
    <property type="project" value="TreeGrafter"/>
</dbReference>
<dbReference type="EMBL" id="FQZZ01000003">
    <property type="protein sequence ID" value="SHK05265.1"/>
    <property type="molecule type" value="Genomic_DNA"/>
</dbReference>
<comment type="similarity">
    <text evidence="2 12">Belongs to the class-II aminoacyl-tRNA synthetase family.</text>
</comment>
<keyword evidence="11 12" id="KW-0030">Aminoacyl-tRNA synthetase</keyword>
<keyword evidence="16" id="KW-1185">Reference proteome</keyword>
<keyword evidence="5 12" id="KW-0479">Metal-binding</keyword>
<dbReference type="Gene3D" id="3.30.54.20">
    <property type="match status" value="1"/>
</dbReference>
<evidence type="ECO:0000256" key="12">
    <source>
        <dbReference type="HAMAP-Rule" id="MF_00036"/>
    </source>
</evidence>
<feature type="binding site" evidence="12">
    <location>
        <position position="677"/>
    </location>
    <ligand>
        <name>Zn(2+)</name>
        <dbReference type="ChEBI" id="CHEBI:29105"/>
    </ligand>
</feature>
<dbReference type="PRINTS" id="PR00980">
    <property type="entry name" value="TRNASYNTHALA"/>
</dbReference>
<dbReference type="SUPFAM" id="SSF50447">
    <property type="entry name" value="Translation proteins"/>
    <property type="match status" value="1"/>
</dbReference>
<dbReference type="FunFam" id="3.30.930.10:FF:000004">
    <property type="entry name" value="Alanine--tRNA ligase"/>
    <property type="match status" value="1"/>
</dbReference>
<dbReference type="FunFam" id="3.30.54.20:FF:000001">
    <property type="entry name" value="Alanine--tRNA ligase"/>
    <property type="match status" value="1"/>
</dbReference>
<evidence type="ECO:0000256" key="2">
    <source>
        <dbReference type="ARBA" id="ARBA00008226"/>
    </source>
</evidence>
<dbReference type="PROSITE" id="PS50860">
    <property type="entry name" value="AA_TRNA_LIGASE_II_ALA"/>
    <property type="match status" value="1"/>
</dbReference>
<evidence type="ECO:0000256" key="9">
    <source>
        <dbReference type="ARBA" id="ARBA00022884"/>
    </source>
</evidence>
<evidence type="ECO:0000256" key="4">
    <source>
        <dbReference type="ARBA" id="ARBA00022598"/>
    </source>
</evidence>
<protein>
    <recommendedName>
        <fullName evidence="12">Alanine--tRNA ligase</fullName>
        <ecNumber evidence="12">6.1.1.7</ecNumber>
    </recommendedName>
    <alternativeName>
        <fullName evidence="12">Alanyl-tRNA synthetase</fullName>
        <shortName evidence="12">AlaRS</shortName>
    </alternativeName>
</protein>
<evidence type="ECO:0000256" key="8">
    <source>
        <dbReference type="ARBA" id="ARBA00022840"/>
    </source>
</evidence>
<dbReference type="GO" id="GO:0005524">
    <property type="term" value="F:ATP binding"/>
    <property type="evidence" value="ECO:0007669"/>
    <property type="project" value="UniProtKB-UniRule"/>
</dbReference>
<dbReference type="RefSeq" id="WP_149789227.1">
    <property type="nucleotide sequence ID" value="NZ_FNIO01000008.1"/>
</dbReference>
<dbReference type="SMART" id="SM00863">
    <property type="entry name" value="tRNA_SAD"/>
    <property type="match status" value="1"/>
</dbReference>
<evidence type="ECO:0000256" key="11">
    <source>
        <dbReference type="ARBA" id="ARBA00023146"/>
    </source>
</evidence>
<evidence type="ECO:0000313" key="15">
    <source>
        <dbReference type="EMBL" id="SHK05265.1"/>
    </source>
</evidence>
<dbReference type="GO" id="GO:0008270">
    <property type="term" value="F:zinc ion binding"/>
    <property type="evidence" value="ECO:0007669"/>
    <property type="project" value="UniProtKB-UniRule"/>
</dbReference>
<keyword evidence="9 12" id="KW-0694">RNA-binding</keyword>
<evidence type="ECO:0000256" key="10">
    <source>
        <dbReference type="ARBA" id="ARBA00022917"/>
    </source>
</evidence>
<keyword evidence="10 12" id="KW-0648">Protein biosynthesis</keyword>
<dbReference type="InterPro" id="IPR023033">
    <property type="entry name" value="Ala_tRNA_ligase_euk/bac"/>
</dbReference>
<dbReference type="InterPro" id="IPR018162">
    <property type="entry name" value="Ala-tRNA-ligase_IIc_anticod-bd"/>
</dbReference>
<dbReference type="InterPro" id="IPR045864">
    <property type="entry name" value="aa-tRNA-synth_II/BPL/LPL"/>
</dbReference>
<dbReference type="OrthoDB" id="9803884at2"/>
<comment type="function">
    <text evidence="12">Catalyzes the attachment of alanine to tRNA(Ala) in a two-step reaction: alanine is first activated by ATP to form Ala-AMP and then transferred to the acceptor end of tRNA(Ala). Also edits incorrectly charged Ser-tRNA(Ala) and Gly-tRNA(Ala) via its editing domain.</text>
</comment>
<feature type="coiled-coil region" evidence="13">
    <location>
        <begin position="743"/>
        <end position="770"/>
    </location>
</feature>
<dbReference type="Pfam" id="PF07973">
    <property type="entry name" value="tRNA_SAD"/>
    <property type="match status" value="1"/>
</dbReference>
<keyword evidence="12" id="KW-0963">Cytoplasm</keyword>
<comment type="catalytic activity">
    <reaction evidence="12">
        <text>tRNA(Ala) + L-alanine + ATP = L-alanyl-tRNA(Ala) + AMP + diphosphate</text>
        <dbReference type="Rhea" id="RHEA:12540"/>
        <dbReference type="Rhea" id="RHEA-COMP:9657"/>
        <dbReference type="Rhea" id="RHEA-COMP:9923"/>
        <dbReference type="ChEBI" id="CHEBI:30616"/>
        <dbReference type="ChEBI" id="CHEBI:33019"/>
        <dbReference type="ChEBI" id="CHEBI:57972"/>
        <dbReference type="ChEBI" id="CHEBI:78442"/>
        <dbReference type="ChEBI" id="CHEBI:78497"/>
        <dbReference type="ChEBI" id="CHEBI:456215"/>
        <dbReference type="EC" id="6.1.1.7"/>
    </reaction>
</comment>
<dbReference type="InterPro" id="IPR018165">
    <property type="entry name" value="Ala-tRNA-synth_IIc_core"/>
</dbReference>
<keyword evidence="8 12" id="KW-0067">ATP-binding</keyword>
<keyword evidence="3 12" id="KW-0820">tRNA-binding</keyword>
<evidence type="ECO:0000256" key="5">
    <source>
        <dbReference type="ARBA" id="ARBA00022723"/>
    </source>
</evidence>
<dbReference type="FunFam" id="3.30.980.10:FF:000004">
    <property type="entry name" value="Alanine--tRNA ligase, cytoplasmic"/>
    <property type="match status" value="1"/>
</dbReference>
<evidence type="ECO:0000256" key="6">
    <source>
        <dbReference type="ARBA" id="ARBA00022741"/>
    </source>
</evidence>
<dbReference type="Gene3D" id="6.10.250.550">
    <property type="match status" value="1"/>
</dbReference>
<dbReference type="InterPro" id="IPR003156">
    <property type="entry name" value="DHHA1_dom"/>
</dbReference>